<dbReference type="InterPro" id="IPR036895">
    <property type="entry name" value="Uracil-DNA_glycosylase-like_sf"/>
</dbReference>
<dbReference type="Proteomes" id="UP000198981">
    <property type="component" value="Unassembled WGS sequence"/>
</dbReference>
<reference evidence="3" key="1">
    <citation type="submission" date="2016-10" db="EMBL/GenBank/DDBJ databases">
        <authorList>
            <person name="Varghese N."/>
            <person name="Submissions S."/>
        </authorList>
    </citation>
    <scope>NUCLEOTIDE SEQUENCE [LARGE SCALE GENOMIC DNA]</scope>
    <source>
        <strain evidence="3">DSM 45722</strain>
    </source>
</reference>
<accession>A0A1G4Z4H6</accession>
<dbReference type="Gene3D" id="3.40.470.10">
    <property type="entry name" value="Uracil-DNA glycosylase-like domain"/>
    <property type="match status" value="1"/>
</dbReference>
<organism evidence="2 3">
    <name type="scientific">Klenkia marina</name>
    <dbReference type="NCBI Taxonomy" id="1960309"/>
    <lineage>
        <taxon>Bacteria</taxon>
        <taxon>Bacillati</taxon>
        <taxon>Actinomycetota</taxon>
        <taxon>Actinomycetes</taxon>
        <taxon>Geodermatophilales</taxon>
        <taxon>Geodermatophilaceae</taxon>
        <taxon>Klenkia</taxon>
    </lineage>
</organism>
<keyword evidence="3" id="KW-1185">Reference proteome</keyword>
<feature type="domain" description="Uracil-DNA glycosylase-like" evidence="1">
    <location>
        <begin position="47"/>
        <end position="189"/>
    </location>
</feature>
<dbReference type="AlphaFoldDB" id="A0A1G4Z4H6"/>
<dbReference type="RefSeq" id="WP_165839467.1">
    <property type="nucleotide sequence ID" value="NZ_FMUH01000009.1"/>
</dbReference>
<proteinExistence type="predicted"/>
<sequence>MQETLRELKLARLDDPHVAPLNALVRRWRGRGRAVPWFDPHGGGTGARVLLLLESPGPATMALGERGFSSEDNPDPTARVLRAAREASPLRAVDCLRWNVVPWALGTPEAWRNPRAADLAEAGPALAEVLQLVPRLRVVVPLGTAALAGWMRYLTMHPPVHPVVTLAVPHPSQRNTHARTEADQRLQHALGAAAAWLPELTACR</sequence>
<dbReference type="InterPro" id="IPR005122">
    <property type="entry name" value="Uracil-DNA_glycosylase-like"/>
</dbReference>
<dbReference type="EMBL" id="FMUH01000009">
    <property type="protein sequence ID" value="SCX60584.1"/>
    <property type="molecule type" value="Genomic_DNA"/>
</dbReference>
<gene>
    <name evidence="2" type="ORF">SAMN03159343_4123</name>
</gene>
<dbReference type="CDD" id="cd10035">
    <property type="entry name" value="UDG_like"/>
    <property type="match status" value="1"/>
</dbReference>
<protein>
    <submittedName>
        <fullName evidence="2">Uracil DNA glycosylase superfamily protein</fullName>
    </submittedName>
</protein>
<dbReference type="Pfam" id="PF03167">
    <property type="entry name" value="UDG"/>
    <property type="match status" value="1"/>
</dbReference>
<evidence type="ECO:0000313" key="3">
    <source>
        <dbReference type="Proteomes" id="UP000198981"/>
    </source>
</evidence>
<dbReference type="STRING" id="1960309.SAMN03159343_4123"/>
<dbReference type="SUPFAM" id="SSF52141">
    <property type="entry name" value="Uracil-DNA glycosylase-like"/>
    <property type="match status" value="1"/>
</dbReference>
<name>A0A1G4Z4H6_9ACTN</name>
<evidence type="ECO:0000313" key="2">
    <source>
        <dbReference type="EMBL" id="SCX60584.1"/>
    </source>
</evidence>
<evidence type="ECO:0000259" key="1">
    <source>
        <dbReference type="Pfam" id="PF03167"/>
    </source>
</evidence>